<comment type="caution">
    <text evidence="1">The sequence shown here is derived from an EMBL/GenBank/DDBJ whole genome shotgun (WGS) entry which is preliminary data.</text>
</comment>
<accession>A0ABP2YRU2</accession>
<evidence type="ECO:0008006" key="3">
    <source>
        <dbReference type="Google" id="ProtNLM"/>
    </source>
</evidence>
<evidence type="ECO:0000313" key="1">
    <source>
        <dbReference type="EMBL" id="ERS92811.1"/>
    </source>
</evidence>
<gene>
    <name evidence="1" type="ORF">SSIM_09960</name>
</gene>
<evidence type="ECO:0000313" key="2">
    <source>
        <dbReference type="Proteomes" id="UP000017131"/>
    </source>
</evidence>
<name>A0ABP2YRU2_STASI</name>
<proteinExistence type="predicted"/>
<sequence length="67" mass="8063">MIKVQCIICDTEVLMDENTLEAKQLRNHPMRTFMCEDCRSRLDVPKQRNNFYKAQEKFNILTEDHDD</sequence>
<dbReference type="Pfam" id="PF09963">
    <property type="entry name" value="DUF2197"/>
    <property type="match status" value="1"/>
</dbReference>
<keyword evidence="2" id="KW-1185">Reference proteome</keyword>
<dbReference type="EMBL" id="AXDY01000009">
    <property type="protein sequence ID" value="ERS92811.1"/>
    <property type="molecule type" value="Genomic_DNA"/>
</dbReference>
<dbReference type="GeneID" id="77331982"/>
<organism evidence="1 2">
    <name type="scientific">Staphylococcus simulans UMC-CNS-990</name>
    <dbReference type="NCBI Taxonomy" id="1405498"/>
    <lineage>
        <taxon>Bacteria</taxon>
        <taxon>Bacillati</taxon>
        <taxon>Bacillota</taxon>
        <taxon>Bacilli</taxon>
        <taxon>Bacillales</taxon>
        <taxon>Staphylococcaceae</taxon>
        <taxon>Staphylococcus</taxon>
    </lineage>
</organism>
<dbReference type="RefSeq" id="WP_023015935.1">
    <property type="nucleotide sequence ID" value="NZ_AXDY01000009.1"/>
</dbReference>
<reference evidence="1 2" key="1">
    <citation type="journal article" date="2013" name="Genome Announc.">
        <title>Draft Genome Sequence of Staphylococcus simulans UMC-CNS-990, Isolated from a Case of Chronic Bovine Mastitis.</title>
        <authorList>
            <person name="Calcutt M.J."/>
            <person name="Foecking M.F."/>
            <person name="Hsieh H.Y."/>
            <person name="Perry J."/>
            <person name="Stewart G.C."/>
            <person name="Middleton J.R."/>
        </authorList>
    </citation>
    <scope>NUCLEOTIDE SEQUENCE [LARGE SCALE GENOMIC DNA]</scope>
    <source>
        <strain evidence="1 2">UMC-CNS-990</strain>
    </source>
</reference>
<dbReference type="InterPro" id="IPR019241">
    <property type="entry name" value="DUF2197"/>
</dbReference>
<dbReference type="Proteomes" id="UP000017131">
    <property type="component" value="Unassembled WGS sequence"/>
</dbReference>
<protein>
    <recommendedName>
        <fullName evidence="3">DUF2197 domain-containing protein</fullName>
    </recommendedName>
</protein>